<dbReference type="AlphaFoldDB" id="A0A1F8DXN6"/>
<dbReference type="SFLD" id="SFLDG01082">
    <property type="entry name" value="B12-binding_domain_containing"/>
    <property type="match status" value="1"/>
</dbReference>
<evidence type="ECO:0000313" key="9">
    <source>
        <dbReference type="Proteomes" id="UP000176422"/>
    </source>
</evidence>
<accession>A0A1F8DXN6</accession>
<dbReference type="Pfam" id="PF04055">
    <property type="entry name" value="Radical_SAM"/>
    <property type="match status" value="1"/>
</dbReference>
<dbReference type="Pfam" id="PF02310">
    <property type="entry name" value="B12-binding"/>
    <property type="match status" value="1"/>
</dbReference>
<dbReference type="InterPro" id="IPR007197">
    <property type="entry name" value="rSAM"/>
</dbReference>
<comment type="caution">
    <text evidence="8">The sequence shown here is derived from an EMBL/GenBank/DDBJ whole genome shotgun (WGS) entry which is preliminary data.</text>
</comment>
<evidence type="ECO:0000256" key="2">
    <source>
        <dbReference type="ARBA" id="ARBA00022691"/>
    </source>
</evidence>
<dbReference type="InterPro" id="IPR011990">
    <property type="entry name" value="TPR-like_helical_dom_sf"/>
</dbReference>
<evidence type="ECO:0000256" key="4">
    <source>
        <dbReference type="ARBA" id="ARBA00023004"/>
    </source>
</evidence>
<dbReference type="SFLD" id="SFLDG01123">
    <property type="entry name" value="methyltransferase_(Class_B)"/>
    <property type="match status" value="1"/>
</dbReference>
<protein>
    <submittedName>
        <fullName evidence="8">B12-binding domain-containing radical SAM protein</fullName>
    </submittedName>
</protein>
<dbReference type="InterPro" id="IPR006638">
    <property type="entry name" value="Elp3/MiaA/NifB-like_rSAM"/>
</dbReference>
<keyword evidence="3" id="KW-0479">Metal-binding</keyword>
<feature type="domain" description="B12-binding" evidence="6">
    <location>
        <begin position="25"/>
        <end position="179"/>
    </location>
</feature>
<name>A0A1F8DXN6_9BACT</name>
<keyword evidence="2" id="KW-0949">S-adenosyl-L-methionine</keyword>
<dbReference type="SUPFAM" id="SSF102114">
    <property type="entry name" value="Radical SAM enzymes"/>
    <property type="match status" value="1"/>
</dbReference>
<proteinExistence type="predicted"/>
<evidence type="ECO:0000256" key="1">
    <source>
        <dbReference type="ARBA" id="ARBA00001966"/>
    </source>
</evidence>
<dbReference type="InterPro" id="IPR034466">
    <property type="entry name" value="Methyltransferase_Class_B"/>
</dbReference>
<evidence type="ECO:0000256" key="5">
    <source>
        <dbReference type="ARBA" id="ARBA00023014"/>
    </source>
</evidence>
<dbReference type="Gene3D" id="3.40.50.280">
    <property type="entry name" value="Cobalamin-binding domain"/>
    <property type="match status" value="1"/>
</dbReference>
<sequence length="549" mass="62656">MNDTRILFIVPPYVGYDSFMKPAFNDGVMKKKSGEYRNIVSDIPIGPLSLSAYVKKYADVEVRLIDFNVVIHKLEFFGYKSFSEMFNEILSGKEFVDYDPSIICVSTLFTPAYRNMIDLGRVIRNLFPSAFITAGGGVPTNMHRHIFAESDCFDALCYGEGEKPLLGYIQASDKRGFLEAHPAWITKEKSASMQLFQFDFVENLDDIPFLDYGIISIQDYRINSILSTYPFAKGKTHSMPIMASRGCTHHCCFCSSHTVHGRKMRYHSVSRVREDFERFKEQYETETIVFFDDHFMADRRRFFELIDVMNGLGLTAFFPSSLALYALDRKALAALKSVGLNQIVLSIESGSDRVLKEVMHKPLNLSIVNRVITDCRELGLDTDANILIGLPGETKRDIEDARAFLKTVNATWFRINIATPLVGSEMFATCVENDYLKGNYIDCDYKRAIVGTPEFTPEWLQEKVYAMNLELNFVCNSDVRLGNYAKALQGFENAIRVKRDHALAYYYAAVCYEKLCEADKADEYLATARAIVARDEFWRHYADTFNVPI</sequence>
<dbReference type="SUPFAM" id="SSF52242">
    <property type="entry name" value="Cobalamin (vitamin B12)-binding domain"/>
    <property type="match status" value="1"/>
</dbReference>
<dbReference type="SUPFAM" id="SSF48452">
    <property type="entry name" value="TPR-like"/>
    <property type="match status" value="1"/>
</dbReference>
<dbReference type="Gene3D" id="3.80.30.20">
    <property type="entry name" value="tm_1862 like domain"/>
    <property type="match status" value="1"/>
</dbReference>
<dbReference type="CDD" id="cd01335">
    <property type="entry name" value="Radical_SAM"/>
    <property type="match status" value="1"/>
</dbReference>
<evidence type="ECO:0000256" key="3">
    <source>
        <dbReference type="ARBA" id="ARBA00022723"/>
    </source>
</evidence>
<dbReference type="EMBL" id="MGIT01000001">
    <property type="protein sequence ID" value="OGM93311.1"/>
    <property type="molecule type" value="Genomic_DNA"/>
</dbReference>
<dbReference type="InterPro" id="IPR036724">
    <property type="entry name" value="Cobalamin-bd_sf"/>
</dbReference>
<dbReference type="PROSITE" id="PS51332">
    <property type="entry name" value="B12_BINDING"/>
    <property type="match status" value="1"/>
</dbReference>
<dbReference type="InterPro" id="IPR023404">
    <property type="entry name" value="rSAM_horseshoe"/>
</dbReference>
<dbReference type="SMART" id="SM00729">
    <property type="entry name" value="Elp3"/>
    <property type="match status" value="1"/>
</dbReference>
<dbReference type="PANTHER" id="PTHR43409">
    <property type="entry name" value="ANAEROBIC MAGNESIUM-PROTOPORPHYRIN IX MONOMETHYL ESTER CYCLASE-RELATED"/>
    <property type="match status" value="1"/>
</dbReference>
<dbReference type="GO" id="GO:0003824">
    <property type="term" value="F:catalytic activity"/>
    <property type="evidence" value="ECO:0007669"/>
    <property type="project" value="InterPro"/>
</dbReference>
<dbReference type="InterPro" id="IPR006158">
    <property type="entry name" value="Cobalamin-bd"/>
</dbReference>
<dbReference type="GO" id="GO:0031419">
    <property type="term" value="F:cobalamin binding"/>
    <property type="evidence" value="ECO:0007669"/>
    <property type="project" value="InterPro"/>
</dbReference>
<dbReference type="InterPro" id="IPR051198">
    <property type="entry name" value="BchE-like"/>
</dbReference>
<dbReference type="GO" id="GO:0051539">
    <property type="term" value="F:4 iron, 4 sulfur cluster binding"/>
    <property type="evidence" value="ECO:0007669"/>
    <property type="project" value="UniProtKB-KW"/>
</dbReference>
<organism evidence="8 9">
    <name type="scientific">Candidatus Wolfebacteria bacterium RIFOXYB1_FULL_54_12</name>
    <dbReference type="NCBI Taxonomy" id="1802559"/>
    <lineage>
        <taxon>Bacteria</taxon>
        <taxon>Candidatus Wolfeibacteriota</taxon>
    </lineage>
</organism>
<comment type="cofactor">
    <cofactor evidence="1">
        <name>[4Fe-4S] cluster</name>
        <dbReference type="ChEBI" id="CHEBI:49883"/>
    </cofactor>
</comment>
<dbReference type="InterPro" id="IPR058240">
    <property type="entry name" value="rSAM_sf"/>
</dbReference>
<reference evidence="8 9" key="1">
    <citation type="journal article" date="2016" name="Nat. Commun.">
        <title>Thousands of microbial genomes shed light on interconnected biogeochemical processes in an aquifer system.</title>
        <authorList>
            <person name="Anantharaman K."/>
            <person name="Brown C.T."/>
            <person name="Hug L.A."/>
            <person name="Sharon I."/>
            <person name="Castelle C.J."/>
            <person name="Probst A.J."/>
            <person name="Thomas B.C."/>
            <person name="Singh A."/>
            <person name="Wilkins M.J."/>
            <person name="Karaoz U."/>
            <person name="Brodie E.L."/>
            <person name="Williams K.H."/>
            <person name="Hubbard S.S."/>
            <person name="Banfield J.F."/>
        </authorList>
    </citation>
    <scope>NUCLEOTIDE SEQUENCE [LARGE SCALE GENOMIC DNA]</scope>
</reference>
<dbReference type="Gene3D" id="1.25.40.10">
    <property type="entry name" value="Tetratricopeptide repeat domain"/>
    <property type="match status" value="1"/>
</dbReference>
<dbReference type="PROSITE" id="PS51918">
    <property type="entry name" value="RADICAL_SAM"/>
    <property type="match status" value="1"/>
</dbReference>
<dbReference type="SFLD" id="SFLDS00029">
    <property type="entry name" value="Radical_SAM"/>
    <property type="match status" value="1"/>
</dbReference>
<evidence type="ECO:0000259" key="7">
    <source>
        <dbReference type="PROSITE" id="PS51918"/>
    </source>
</evidence>
<gene>
    <name evidence="8" type="ORF">A2372_02850</name>
</gene>
<dbReference type="Proteomes" id="UP000176422">
    <property type="component" value="Unassembled WGS sequence"/>
</dbReference>
<keyword evidence="4" id="KW-0408">Iron</keyword>
<evidence type="ECO:0000313" key="8">
    <source>
        <dbReference type="EMBL" id="OGM93311.1"/>
    </source>
</evidence>
<feature type="domain" description="Radical SAM core" evidence="7">
    <location>
        <begin position="231"/>
        <end position="462"/>
    </location>
</feature>
<dbReference type="GO" id="GO:0046872">
    <property type="term" value="F:metal ion binding"/>
    <property type="evidence" value="ECO:0007669"/>
    <property type="project" value="UniProtKB-KW"/>
</dbReference>
<dbReference type="STRING" id="1802559.A2372_02850"/>
<keyword evidence="5" id="KW-0411">Iron-sulfur</keyword>
<evidence type="ECO:0000259" key="6">
    <source>
        <dbReference type="PROSITE" id="PS51332"/>
    </source>
</evidence>